<evidence type="ECO:0000313" key="11">
    <source>
        <dbReference type="EMBL" id="WPJ95002.1"/>
    </source>
</evidence>
<name>A0ABZ0RJ98_9BACT</name>
<evidence type="ECO:0000256" key="1">
    <source>
        <dbReference type="ARBA" id="ARBA00004651"/>
    </source>
</evidence>
<protein>
    <submittedName>
        <fullName evidence="11">Acyltransferase family protein</fullName>
        <ecNumber evidence="11">2.3.1.-</ecNumber>
    </submittedName>
</protein>
<evidence type="ECO:0000313" key="12">
    <source>
        <dbReference type="Proteomes" id="UP001324993"/>
    </source>
</evidence>
<keyword evidence="3 11" id="KW-0808">Transferase</keyword>
<dbReference type="EMBL" id="CP138858">
    <property type="protein sequence ID" value="WPJ95002.1"/>
    <property type="molecule type" value="Genomic_DNA"/>
</dbReference>
<dbReference type="EC" id="2.3.1.-" evidence="11"/>
<evidence type="ECO:0000256" key="5">
    <source>
        <dbReference type="ARBA" id="ARBA00022989"/>
    </source>
</evidence>
<keyword evidence="5 8" id="KW-1133">Transmembrane helix</keyword>
<keyword evidence="6 8" id="KW-0472">Membrane</keyword>
<feature type="transmembrane region" description="Helical" evidence="8">
    <location>
        <begin position="20"/>
        <end position="35"/>
    </location>
</feature>
<evidence type="ECO:0000256" key="6">
    <source>
        <dbReference type="ARBA" id="ARBA00023136"/>
    </source>
</evidence>
<evidence type="ECO:0000256" key="3">
    <source>
        <dbReference type="ARBA" id="ARBA00022679"/>
    </source>
</evidence>
<evidence type="ECO:0000256" key="7">
    <source>
        <dbReference type="ARBA" id="ARBA00023315"/>
    </source>
</evidence>
<feature type="transmembrane region" description="Helical" evidence="8">
    <location>
        <begin position="171"/>
        <end position="191"/>
    </location>
</feature>
<feature type="transmembrane region" description="Helical" evidence="8">
    <location>
        <begin position="139"/>
        <end position="164"/>
    </location>
</feature>
<keyword evidence="7 11" id="KW-0012">Acyltransferase</keyword>
<dbReference type="Gene3D" id="3.40.50.1110">
    <property type="entry name" value="SGNH hydrolase"/>
    <property type="match status" value="1"/>
</dbReference>
<dbReference type="Pfam" id="PF19040">
    <property type="entry name" value="SGNH"/>
    <property type="match status" value="1"/>
</dbReference>
<organism evidence="11 12">
    <name type="scientific">Coraliomargarita algicola</name>
    <dbReference type="NCBI Taxonomy" id="3092156"/>
    <lineage>
        <taxon>Bacteria</taxon>
        <taxon>Pseudomonadati</taxon>
        <taxon>Verrucomicrobiota</taxon>
        <taxon>Opitutia</taxon>
        <taxon>Puniceicoccales</taxon>
        <taxon>Coraliomargaritaceae</taxon>
        <taxon>Coraliomargarita</taxon>
    </lineage>
</organism>
<feature type="transmembrane region" description="Helical" evidence="8">
    <location>
        <begin position="41"/>
        <end position="61"/>
    </location>
</feature>
<feature type="domain" description="SGNH" evidence="10">
    <location>
        <begin position="410"/>
        <end position="626"/>
    </location>
</feature>
<feature type="transmembrane region" description="Helical" evidence="8">
    <location>
        <begin position="317"/>
        <end position="336"/>
    </location>
</feature>
<dbReference type="RefSeq" id="WP_319831904.1">
    <property type="nucleotide sequence ID" value="NZ_CP138858.1"/>
</dbReference>
<dbReference type="InterPro" id="IPR002656">
    <property type="entry name" value="Acyl_transf_3_dom"/>
</dbReference>
<evidence type="ECO:0000256" key="4">
    <source>
        <dbReference type="ARBA" id="ARBA00022692"/>
    </source>
</evidence>
<evidence type="ECO:0000259" key="9">
    <source>
        <dbReference type="Pfam" id="PF01757"/>
    </source>
</evidence>
<dbReference type="PANTHER" id="PTHR23028:SF53">
    <property type="entry name" value="ACYL_TRANSF_3 DOMAIN-CONTAINING PROTEIN"/>
    <property type="match status" value="1"/>
</dbReference>
<dbReference type="InterPro" id="IPR043968">
    <property type="entry name" value="SGNH"/>
</dbReference>
<dbReference type="SUPFAM" id="SSF52266">
    <property type="entry name" value="SGNH hydrolase"/>
    <property type="match status" value="1"/>
</dbReference>
<evidence type="ECO:0000256" key="8">
    <source>
        <dbReference type="SAM" id="Phobius"/>
    </source>
</evidence>
<feature type="domain" description="Acyltransferase 3" evidence="9">
    <location>
        <begin position="15"/>
        <end position="331"/>
    </location>
</feature>
<keyword evidence="12" id="KW-1185">Reference proteome</keyword>
<comment type="subcellular location">
    <subcellularLocation>
        <location evidence="1">Cell membrane</location>
        <topology evidence="1">Multi-pass membrane protein</topology>
    </subcellularLocation>
</comment>
<keyword evidence="2" id="KW-1003">Cell membrane</keyword>
<evidence type="ECO:0000259" key="10">
    <source>
        <dbReference type="Pfam" id="PF19040"/>
    </source>
</evidence>
<accession>A0ABZ0RJ98</accession>
<feature type="transmembrane region" description="Helical" evidence="8">
    <location>
        <begin position="254"/>
        <end position="272"/>
    </location>
</feature>
<dbReference type="InterPro" id="IPR050879">
    <property type="entry name" value="Acyltransferase_3"/>
</dbReference>
<feature type="transmembrane region" description="Helical" evidence="8">
    <location>
        <begin position="228"/>
        <end position="248"/>
    </location>
</feature>
<gene>
    <name evidence="11" type="ORF">SH580_16360</name>
</gene>
<dbReference type="GO" id="GO:0016746">
    <property type="term" value="F:acyltransferase activity"/>
    <property type="evidence" value="ECO:0007669"/>
    <property type="project" value="UniProtKB-KW"/>
</dbReference>
<dbReference type="PANTHER" id="PTHR23028">
    <property type="entry name" value="ACETYLTRANSFERASE"/>
    <property type="match status" value="1"/>
</dbReference>
<feature type="transmembrane region" description="Helical" evidence="8">
    <location>
        <begin position="348"/>
        <end position="368"/>
    </location>
</feature>
<evidence type="ECO:0000256" key="2">
    <source>
        <dbReference type="ARBA" id="ARBA00022475"/>
    </source>
</evidence>
<feature type="transmembrane region" description="Helical" evidence="8">
    <location>
        <begin position="197"/>
        <end position="216"/>
    </location>
</feature>
<dbReference type="Pfam" id="PF01757">
    <property type="entry name" value="Acyl_transf_3"/>
    <property type="match status" value="1"/>
</dbReference>
<dbReference type="Proteomes" id="UP001324993">
    <property type="component" value="Chromosome"/>
</dbReference>
<proteinExistence type="predicted"/>
<feature type="transmembrane region" description="Helical" evidence="8">
    <location>
        <begin position="82"/>
        <end position="102"/>
    </location>
</feature>
<reference evidence="11 12" key="1">
    <citation type="submission" date="2023-11" db="EMBL/GenBank/DDBJ databases">
        <title>Coraliomargarita sp. nov., isolated from marine algae.</title>
        <authorList>
            <person name="Lee J.K."/>
            <person name="Baek J.H."/>
            <person name="Kim J.M."/>
            <person name="Choi D.G."/>
            <person name="Jeon C.O."/>
        </authorList>
    </citation>
    <scope>NUCLEOTIDE SEQUENCE [LARGE SCALE GENOMIC DNA]</scope>
    <source>
        <strain evidence="11 12">J2-16</strain>
    </source>
</reference>
<keyword evidence="4 8" id="KW-0812">Transmembrane</keyword>
<feature type="transmembrane region" description="Helical" evidence="8">
    <location>
        <begin position="284"/>
        <end position="305"/>
    </location>
</feature>
<sequence length="643" mass="72134">MSIYNQSKIRSDYRPEIDGLRALAVLAVIVFHLGVDLLAGGFMGVDVFFVISGYLITSHIYRDMEKGIFSFRKFWLKRICRLYPALFVMVIIVTLVACYTLAQPQDVFINHAYATIFSYENIYLKFTQRGYWAAESESIYFLHAWSLSLEEQFYLILPLSLLLLRRFTKRHGLAIGLVAILSLALCVWGTYSYPGATFYLLPTRVWELLIGSWLAIRHFKSKRGSTITPIKSSMLLAIALILIVAPMFLVKSYAHFPGILALLPCVGTAMIIHYSGSGTITDRFLSFGIINYIGRISYSLYLWHWPFIVGTRYLIDATWLAMIPALVMSVLSYHFVEQPFRRMPRKKSATLILLFLAIVVFLLVAVIANPNQKLIRPLVPNIAAPESFVAGRDFDILEDVKKGQNDFPIYGTGSGSQLDIALLGSSHGLAYTYPLLEFANKNSLRVAFLATQGSGVASIPSSGSYVEMVQTARSEFLQKNPPEIIVVAGRWEIEVGGAPSKEDFVTRFQTRLQKLSKNTSKVLILSQVPRIMTKNEDPYYREILLAQILRHGEMSPVTPAKGTKEANAIVAAAVQELQLVEPSKFYFVDVYDLLVGGQGSVAILDEAGNFLYSDDDHLNRTGGQLLFDKSVKPLIKEWLVPTH</sequence>
<dbReference type="InterPro" id="IPR036514">
    <property type="entry name" value="SGNH_hydro_sf"/>
</dbReference>